<comment type="similarity">
    <text evidence="1 2">Belongs to the phD/YefM antitoxin family.</text>
</comment>
<dbReference type="EMBL" id="CZCS02000204">
    <property type="protein sequence ID" value="VXD22073.1"/>
    <property type="molecule type" value="Genomic_DNA"/>
</dbReference>
<dbReference type="Pfam" id="PF02604">
    <property type="entry name" value="PhdYeFM_antitox"/>
    <property type="match status" value="1"/>
</dbReference>
<dbReference type="NCBIfam" id="TIGR01552">
    <property type="entry name" value="phd_fam"/>
    <property type="match status" value="1"/>
</dbReference>
<evidence type="ECO:0000256" key="2">
    <source>
        <dbReference type="RuleBase" id="RU362080"/>
    </source>
</evidence>
<sequence>MRSRFDFFEVAIAIPVSFDFRRSLLPYLDVHLDVQIDSKIMLSNIPITEARNELTSLPEKLAQQGGTLAITRRGKPVLAVMTWEHYEAILETIEILGDANLMANLRQGITEAKSAQGIDWESAKRELDL</sequence>
<comment type="caution">
    <text evidence="3">The sequence shown here is derived from an EMBL/GenBank/DDBJ whole genome shotgun (WGS) entry which is preliminary data.</text>
</comment>
<evidence type="ECO:0000313" key="3">
    <source>
        <dbReference type="EMBL" id="VXD22073.1"/>
    </source>
</evidence>
<proteinExistence type="inferred from homology"/>
<comment type="function">
    <text evidence="2">Antitoxin component of a type II toxin-antitoxin (TA) system.</text>
</comment>
<dbReference type="InterPro" id="IPR036165">
    <property type="entry name" value="YefM-like_sf"/>
</dbReference>
<reference evidence="3" key="1">
    <citation type="submission" date="2019-10" db="EMBL/GenBank/DDBJ databases">
        <authorList>
            <consortium name="Genoscope - CEA"/>
            <person name="William W."/>
        </authorList>
    </citation>
    <scope>NUCLEOTIDE SEQUENCE [LARGE SCALE GENOMIC DNA]</scope>
    <source>
        <strain evidence="3">BBR_PRJEB10994</strain>
    </source>
</reference>
<dbReference type="Proteomes" id="UP000182190">
    <property type="component" value="Unassembled WGS sequence"/>
</dbReference>
<dbReference type="Gene3D" id="3.40.1620.10">
    <property type="entry name" value="YefM-like domain"/>
    <property type="match status" value="1"/>
</dbReference>
<accession>A0A7Z9E117</accession>
<dbReference type="AlphaFoldDB" id="A0A7Z9E117"/>
<dbReference type="InterPro" id="IPR006442">
    <property type="entry name" value="Antitoxin_Phd/YefM"/>
</dbReference>
<protein>
    <recommendedName>
        <fullName evidence="2">Antitoxin</fullName>
    </recommendedName>
</protein>
<gene>
    <name evidence="3" type="ORF">PL9631_620022</name>
</gene>
<keyword evidence="4" id="KW-1185">Reference proteome</keyword>
<name>A0A7Z9E117_9CYAN</name>
<organism evidence="3 4">
    <name type="scientific">Planktothrix paucivesiculata PCC 9631</name>
    <dbReference type="NCBI Taxonomy" id="671071"/>
    <lineage>
        <taxon>Bacteria</taxon>
        <taxon>Bacillati</taxon>
        <taxon>Cyanobacteriota</taxon>
        <taxon>Cyanophyceae</taxon>
        <taxon>Oscillatoriophycideae</taxon>
        <taxon>Oscillatoriales</taxon>
        <taxon>Microcoleaceae</taxon>
        <taxon>Planktothrix</taxon>
    </lineage>
</organism>
<dbReference type="SUPFAM" id="SSF143120">
    <property type="entry name" value="YefM-like"/>
    <property type="match status" value="1"/>
</dbReference>
<evidence type="ECO:0000256" key="1">
    <source>
        <dbReference type="ARBA" id="ARBA00009981"/>
    </source>
</evidence>
<evidence type="ECO:0000313" key="4">
    <source>
        <dbReference type="Proteomes" id="UP000182190"/>
    </source>
</evidence>